<comment type="similarity">
    <text evidence="1">Belongs to the Mg-chelatase subunits D/I family. ComM subfamily.</text>
</comment>
<dbReference type="InterPro" id="IPR020568">
    <property type="entry name" value="Ribosomal_Su5_D2-typ_SF"/>
</dbReference>
<dbReference type="InterPro" id="IPR014721">
    <property type="entry name" value="Ribsml_uS5_D2-typ_fold_subgr"/>
</dbReference>
<keyword evidence="6" id="KW-1185">Reference proteome</keyword>
<dbReference type="SMART" id="SM00382">
    <property type="entry name" value="AAA"/>
    <property type="match status" value="1"/>
</dbReference>
<dbReference type="Gene3D" id="3.40.50.300">
    <property type="entry name" value="P-loop containing nucleotide triphosphate hydrolases"/>
    <property type="match status" value="1"/>
</dbReference>
<dbReference type="EMBL" id="BSYI01000057">
    <property type="protein sequence ID" value="GMG85269.1"/>
    <property type="molecule type" value="Genomic_DNA"/>
</dbReference>
<keyword evidence="3" id="KW-0067">ATP-binding</keyword>
<dbReference type="NCBIfam" id="TIGR00368">
    <property type="entry name" value="YifB family Mg chelatase-like AAA ATPase"/>
    <property type="match status" value="1"/>
</dbReference>
<evidence type="ECO:0000313" key="5">
    <source>
        <dbReference type="EMBL" id="GMG85269.1"/>
    </source>
</evidence>
<dbReference type="Proteomes" id="UP001239909">
    <property type="component" value="Unassembled WGS sequence"/>
</dbReference>
<organism evidence="5 6">
    <name type="scientific">Paralimibaculum aggregatum</name>
    <dbReference type="NCBI Taxonomy" id="3036245"/>
    <lineage>
        <taxon>Bacteria</taxon>
        <taxon>Pseudomonadati</taxon>
        <taxon>Pseudomonadota</taxon>
        <taxon>Alphaproteobacteria</taxon>
        <taxon>Rhodobacterales</taxon>
        <taxon>Paracoccaceae</taxon>
        <taxon>Paralimibaculum</taxon>
    </lineage>
</organism>
<dbReference type="Pfam" id="PF13541">
    <property type="entry name" value="ChlI"/>
    <property type="match status" value="1"/>
</dbReference>
<dbReference type="InterPro" id="IPR045006">
    <property type="entry name" value="CHLI-like"/>
</dbReference>
<protein>
    <submittedName>
        <fullName evidence="5">YifB family Mg chelatase-like AAA ATPase</fullName>
    </submittedName>
</protein>
<dbReference type="PANTHER" id="PTHR32039">
    <property type="entry name" value="MAGNESIUM-CHELATASE SUBUNIT CHLI"/>
    <property type="match status" value="1"/>
</dbReference>
<sequence length="502" mass="51779">MVSRVQSVAFVGVEARPVTVECALTPGLPAFNLVGLPDKAVSEARERVRAALTAIGLGLPPQRITMNLSPADLPKAGSHFDLPIALALMTALGVVPPEEAAGYVALGELALDGSLRPVQGALPAALAAAGGGQGLICPAGCGPEAAWVGACEVLAAPGLVDLINHFAGRAPLGAPEPGPVIEIEGQPDLLDVKGQETARRAIEVAAAGGHHLLMVGEPGSGKSMLARRIPSILPPLSPAEALEVATIRSLAAESAGQPGAMSRVRPFRDPHHTASRAALVGGGTQAKPGEISLAHRGVLFLDELPEFDPRVLESLRQPLETGEILVSRANAHVTYPARFLLAAAMNPCRCGYLTDAGRACSRAPRCGSAYTAKISGPLLDRFDIRLEVPPVTPAVLALPSHGEGSAKVGARVAEARGAQVERANGHGPACNAELEGAALDRAAEPDAPGLALLQAAAERYRYSARGYHRVLRLARTIADLDGAVAVGRVHVAEAVSYRRMPG</sequence>
<dbReference type="InterPro" id="IPR027417">
    <property type="entry name" value="P-loop_NTPase"/>
</dbReference>
<reference evidence="5 6" key="1">
    <citation type="submission" date="2023-04" db="EMBL/GenBank/DDBJ databases">
        <title>Marinoamorphus aggregata gen. nov., sp. Nov., isolate from tissue of brittle star Ophioplocus japonicus.</title>
        <authorList>
            <person name="Kawano K."/>
            <person name="Sawayama S."/>
            <person name="Nakagawa S."/>
        </authorList>
    </citation>
    <scope>NUCLEOTIDE SEQUENCE [LARGE SCALE GENOMIC DNA]</scope>
    <source>
        <strain evidence="5 6">NKW23</strain>
    </source>
</reference>
<dbReference type="PANTHER" id="PTHR32039:SF7">
    <property type="entry name" value="COMPETENCE PROTEIN COMM"/>
    <property type="match status" value="1"/>
</dbReference>
<feature type="domain" description="MCM C-terminal AAA(+) ATPase" evidence="4">
    <location>
        <begin position="289"/>
        <end position="384"/>
    </location>
</feature>
<evidence type="ECO:0000256" key="2">
    <source>
        <dbReference type="ARBA" id="ARBA00022741"/>
    </source>
</evidence>
<keyword evidence="2" id="KW-0547">Nucleotide-binding</keyword>
<proteinExistence type="inferred from homology"/>
<gene>
    <name evidence="5" type="ORF">LNKW23_44870</name>
</gene>
<dbReference type="InterPro" id="IPR025158">
    <property type="entry name" value="Mg_chelat-rel_C"/>
</dbReference>
<name>A0ABQ6LT54_9RHOB</name>
<accession>A0ABQ6LT54</accession>
<dbReference type="Pfam" id="PF01078">
    <property type="entry name" value="Mg_chelatase"/>
    <property type="match status" value="1"/>
</dbReference>
<dbReference type="InterPro" id="IPR004482">
    <property type="entry name" value="Mg_chelat-rel"/>
</dbReference>
<evidence type="ECO:0000256" key="3">
    <source>
        <dbReference type="ARBA" id="ARBA00022840"/>
    </source>
</evidence>
<dbReference type="InterPro" id="IPR001208">
    <property type="entry name" value="MCM_dom"/>
</dbReference>
<evidence type="ECO:0000259" key="4">
    <source>
        <dbReference type="PROSITE" id="PS50051"/>
    </source>
</evidence>
<dbReference type="SUPFAM" id="SSF54211">
    <property type="entry name" value="Ribosomal protein S5 domain 2-like"/>
    <property type="match status" value="1"/>
</dbReference>
<evidence type="ECO:0000256" key="1">
    <source>
        <dbReference type="ARBA" id="ARBA00006354"/>
    </source>
</evidence>
<dbReference type="InterPro" id="IPR003593">
    <property type="entry name" value="AAA+_ATPase"/>
</dbReference>
<dbReference type="SUPFAM" id="SSF52540">
    <property type="entry name" value="P-loop containing nucleoside triphosphate hydrolases"/>
    <property type="match status" value="1"/>
</dbReference>
<dbReference type="RefSeq" id="WP_285674558.1">
    <property type="nucleotide sequence ID" value="NZ_BSYI01000057.1"/>
</dbReference>
<dbReference type="Pfam" id="PF13335">
    <property type="entry name" value="Mg_chelatase_C"/>
    <property type="match status" value="1"/>
</dbReference>
<dbReference type="PROSITE" id="PS50051">
    <property type="entry name" value="MCM_2"/>
    <property type="match status" value="1"/>
</dbReference>
<evidence type="ECO:0000313" key="6">
    <source>
        <dbReference type="Proteomes" id="UP001239909"/>
    </source>
</evidence>
<dbReference type="InterPro" id="IPR000523">
    <property type="entry name" value="Mg_chelatse_chII-like_cat_dom"/>
</dbReference>
<comment type="caution">
    <text evidence="5">The sequence shown here is derived from an EMBL/GenBank/DDBJ whole genome shotgun (WGS) entry which is preliminary data.</text>
</comment>
<dbReference type="Gene3D" id="3.30.230.10">
    <property type="match status" value="1"/>
</dbReference>